<feature type="region of interest" description="Disordered" evidence="1">
    <location>
        <begin position="21"/>
        <end position="67"/>
    </location>
</feature>
<dbReference type="Proteomes" id="UP001597374">
    <property type="component" value="Unassembled WGS sequence"/>
</dbReference>
<accession>A0ABW5D2R7</accession>
<evidence type="ECO:0000256" key="2">
    <source>
        <dbReference type="SAM" id="SignalP"/>
    </source>
</evidence>
<organism evidence="3 4">
    <name type="scientific">Pontibacter ruber</name>
    <dbReference type="NCBI Taxonomy" id="1343895"/>
    <lineage>
        <taxon>Bacteria</taxon>
        <taxon>Pseudomonadati</taxon>
        <taxon>Bacteroidota</taxon>
        <taxon>Cytophagia</taxon>
        <taxon>Cytophagales</taxon>
        <taxon>Hymenobacteraceae</taxon>
        <taxon>Pontibacter</taxon>
    </lineage>
</organism>
<evidence type="ECO:0000313" key="3">
    <source>
        <dbReference type="EMBL" id="MFD2248618.1"/>
    </source>
</evidence>
<protein>
    <submittedName>
        <fullName evidence="3">DUF4890 domain-containing protein</fullName>
    </submittedName>
</protein>
<feature type="signal peptide" evidence="2">
    <location>
        <begin position="1"/>
        <end position="20"/>
    </location>
</feature>
<gene>
    <name evidence="3" type="ORF">ACFSKP_20285</name>
</gene>
<feature type="region of interest" description="Disordered" evidence="1">
    <location>
        <begin position="79"/>
        <end position="109"/>
    </location>
</feature>
<keyword evidence="4" id="KW-1185">Reference proteome</keyword>
<evidence type="ECO:0000313" key="4">
    <source>
        <dbReference type="Proteomes" id="UP001597374"/>
    </source>
</evidence>
<feature type="region of interest" description="Disordered" evidence="1">
    <location>
        <begin position="126"/>
        <end position="154"/>
    </location>
</feature>
<keyword evidence="2" id="KW-0732">Signal</keyword>
<evidence type="ECO:0000256" key="1">
    <source>
        <dbReference type="SAM" id="MobiDB-lite"/>
    </source>
</evidence>
<feature type="chain" id="PRO_5046282748" evidence="2">
    <location>
        <begin position="21"/>
        <end position="154"/>
    </location>
</feature>
<comment type="caution">
    <text evidence="3">The sequence shown here is derived from an EMBL/GenBank/DDBJ whole genome shotgun (WGS) entry which is preliminary data.</text>
</comment>
<dbReference type="EMBL" id="JBHUIM010000004">
    <property type="protein sequence ID" value="MFD2248618.1"/>
    <property type="molecule type" value="Genomic_DNA"/>
</dbReference>
<name>A0ABW5D2R7_9BACT</name>
<feature type="compositionally biased region" description="Polar residues" evidence="1">
    <location>
        <begin position="57"/>
        <end position="67"/>
    </location>
</feature>
<dbReference type="RefSeq" id="WP_250432143.1">
    <property type="nucleotide sequence ID" value="NZ_JALPRR010000005.1"/>
</dbReference>
<sequence>MKKIVVMLTLGLLVTGSSFAQNTTAQENKPRTEHRGHRGDKARKSPEEMATRRTEKMVQTLNLNKSQQRKLQALNLKRAQEMQAMHAKRGEATSRQSMRSEKKASKARYEAELKDILNKKQYAKYEAQREEMRARQEQKHEHRKGMRGERHQRS</sequence>
<reference evidence="4" key="1">
    <citation type="journal article" date="2019" name="Int. J. Syst. Evol. Microbiol.">
        <title>The Global Catalogue of Microorganisms (GCM) 10K type strain sequencing project: providing services to taxonomists for standard genome sequencing and annotation.</title>
        <authorList>
            <consortium name="The Broad Institute Genomics Platform"/>
            <consortium name="The Broad Institute Genome Sequencing Center for Infectious Disease"/>
            <person name="Wu L."/>
            <person name="Ma J."/>
        </authorList>
    </citation>
    <scope>NUCLEOTIDE SEQUENCE [LARGE SCALE GENOMIC DNA]</scope>
    <source>
        <strain evidence="4">CGMCC 4.1782</strain>
    </source>
</reference>
<feature type="compositionally biased region" description="Basic and acidic residues" evidence="1">
    <location>
        <begin position="88"/>
        <end position="109"/>
    </location>
</feature>
<feature type="compositionally biased region" description="Basic and acidic residues" evidence="1">
    <location>
        <begin position="42"/>
        <end position="56"/>
    </location>
</feature>
<proteinExistence type="predicted"/>